<accession>A0A1R3H565</accession>
<proteinExistence type="predicted"/>
<evidence type="ECO:0000313" key="1">
    <source>
        <dbReference type="EMBL" id="OMO65477.1"/>
    </source>
</evidence>
<name>A0A1R3H565_COCAP</name>
<sequence length="37" mass="4415">MALNDLMINIDRRFMNSREVDKLCVVVMTWQRPYANA</sequence>
<keyword evidence="2" id="KW-1185">Reference proteome</keyword>
<comment type="caution">
    <text evidence="1">The sequence shown here is derived from an EMBL/GenBank/DDBJ whole genome shotgun (WGS) entry which is preliminary data.</text>
</comment>
<dbReference type="Proteomes" id="UP000188268">
    <property type="component" value="Unassembled WGS sequence"/>
</dbReference>
<dbReference type="OrthoDB" id="10277636at2759"/>
<dbReference type="Gramene" id="OMO65477">
    <property type="protein sequence ID" value="OMO65477"/>
    <property type="gene ID" value="CCACVL1_21513"/>
</dbReference>
<gene>
    <name evidence="1" type="ORF">CCACVL1_21513</name>
</gene>
<evidence type="ECO:0000313" key="2">
    <source>
        <dbReference type="Proteomes" id="UP000188268"/>
    </source>
</evidence>
<dbReference type="EMBL" id="AWWV01012625">
    <property type="protein sequence ID" value="OMO65477.1"/>
    <property type="molecule type" value="Genomic_DNA"/>
</dbReference>
<protein>
    <submittedName>
        <fullName evidence="1">Uncharacterized protein</fullName>
    </submittedName>
</protein>
<dbReference type="AlphaFoldDB" id="A0A1R3H565"/>
<reference evidence="1 2" key="1">
    <citation type="submission" date="2013-09" db="EMBL/GenBank/DDBJ databases">
        <title>Corchorus capsularis genome sequencing.</title>
        <authorList>
            <person name="Alam M."/>
            <person name="Haque M.S."/>
            <person name="Islam M.S."/>
            <person name="Emdad E.M."/>
            <person name="Islam M.M."/>
            <person name="Ahmed B."/>
            <person name="Halim A."/>
            <person name="Hossen Q.M.M."/>
            <person name="Hossain M.Z."/>
            <person name="Ahmed R."/>
            <person name="Khan M.M."/>
            <person name="Islam R."/>
            <person name="Rashid M.M."/>
            <person name="Khan S.A."/>
            <person name="Rahman M.S."/>
            <person name="Alam M."/>
        </authorList>
    </citation>
    <scope>NUCLEOTIDE SEQUENCE [LARGE SCALE GENOMIC DNA]</scope>
    <source>
        <strain evidence="2">cv. CVL-1</strain>
        <tissue evidence="1">Whole seedling</tissue>
    </source>
</reference>
<organism evidence="1 2">
    <name type="scientific">Corchorus capsularis</name>
    <name type="common">Jute</name>
    <dbReference type="NCBI Taxonomy" id="210143"/>
    <lineage>
        <taxon>Eukaryota</taxon>
        <taxon>Viridiplantae</taxon>
        <taxon>Streptophyta</taxon>
        <taxon>Embryophyta</taxon>
        <taxon>Tracheophyta</taxon>
        <taxon>Spermatophyta</taxon>
        <taxon>Magnoliopsida</taxon>
        <taxon>eudicotyledons</taxon>
        <taxon>Gunneridae</taxon>
        <taxon>Pentapetalae</taxon>
        <taxon>rosids</taxon>
        <taxon>malvids</taxon>
        <taxon>Malvales</taxon>
        <taxon>Malvaceae</taxon>
        <taxon>Grewioideae</taxon>
        <taxon>Apeibeae</taxon>
        <taxon>Corchorus</taxon>
    </lineage>
</organism>